<dbReference type="EMBL" id="CP027059">
    <property type="protein sequence ID" value="UQZ82280.1"/>
    <property type="molecule type" value="Genomic_DNA"/>
</dbReference>
<feature type="transmembrane region" description="Helical" evidence="1">
    <location>
        <begin position="145"/>
        <end position="165"/>
    </location>
</feature>
<feature type="transmembrane region" description="Helical" evidence="1">
    <location>
        <begin position="217"/>
        <end position="241"/>
    </location>
</feature>
<evidence type="ECO:0000313" key="3">
    <source>
        <dbReference type="Proteomes" id="UP001057134"/>
    </source>
</evidence>
<feature type="transmembrane region" description="Helical" evidence="1">
    <location>
        <begin position="331"/>
        <end position="353"/>
    </location>
</feature>
<reference evidence="2" key="1">
    <citation type="submission" date="2018-02" db="EMBL/GenBank/DDBJ databases">
        <authorList>
            <person name="Kim S.-K."/>
            <person name="Jung H.-I."/>
            <person name="Lee S.-W."/>
        </authorList>
    </citation>
    <scope>NUCLEOTIDE SEQUENCE</scope>
    <source>
        <strain evidence="2">SK3146</strain>
    </source>
</reference>
<reference evidence="2" key="2">
    <citation type="journal article" date="2021" name="J Anim Sci Technol">
        <title>Complete genome sequence of Paenibacillus konkukensis sp. nov. SK3146 as a potential probiotic strain.</title>
        <authorList>
            <person name="Jung H.I."/>
            <person name="Park S."/>
            <person name="Niu K.M."/>
            <person name="Lee S.W."/>
            <person name="Kothari D."/>
            <person name="Yi K.J."/>
            <person name="Kim S.K."/>
        </authorList>
    </citation>
    <scope>NUCLEOTIDE SEQUENCE</scope>
    <source>
        <strain evidence="2">SK3146</strain>
    </source>
</reference>
<keyword evidence="1" id="KW-1133">Transmembrane helix</keyword>
<protein>
    <submittedName>
        <fullName evidence="2">Uncharacterized protein</fullName>
    </submittedName>
</protein>
<accession>A0ABY4RJR5</accession>
<name>A0ABY4RJR5_9BACL</name>
<organism evidence="2 3">
    <name type="scientific">Paenibacillus konkukensis</name>
    <dbReference type="NCBI Taxonomy" id="2020716"/>
    <lineage>
        <taxon>Bacteria</taxon>
        <taxon>Bacillati</taxon>
        <taxon>Bacillota</taxon>
        <taxon>Bacilli</taxon>
        <taxon>Bacillales</taxon>
        <taxon>Paenibacillaceae</taxon>
        <taxon>Paenibacillus</taxon>
    </lineage>
</organism>
<keyword evidence="1" id="KW-0812">Transmembrane</keyword>
<feature type="transmembrane region" description="Helical" evidence="1">
    <location>
        <begin position="121"/>
        <end position="138"/>
    </location>
</feature>
<feature type="transmembrane region" description="Helical" evidence="1">
    <location>
        <begin position="185"/>
        <end position="205"/>
    </location>
</feature>
<proteinExistence type="predicted"/>
<evidence type="ECO:0000256" key="1">
    <source>
        <dbReference type="SAM" id="Phobius"/>
    </source>
</evidence>
<feature type="transmembrane region" description="Helical" evidence="1">
    <location>
        <begin position="12"/>
        <end position="30"/>
    </location>
</feature>
<dbReference type="Proteomes" id="UP001057134">
    <property type="component" value="Chromosome"/>
</dbReference>
<keyword evidence="1" id="KW-0472">Membrane</keyword>
<dbReference type="RefSeq" id="WP_249864432.1">
    <property type="nucleotide sequence ID" value="NZ_CP027059.1"/>
</dbReference>
<feature type="transmembrane region" description="Helical" evidence="1">
    <location>
        <begin position="268"/>
        <end position="288"/>
    </location>
</feature>
<feature type="transmembrane region" description="Helical" evidence="1">
    <location>
        <begin position="82"/>
        <end position="101"/>
    </location>
</feature>
<keyword evidence="3" id="KW-1185">Reference proteome</keyword>
<feature type="transmembrane region" description="Helical" evidence="1">
    <location>
        <begin position="300"/>
        <end position="319"/>
    </location>
</feature>
<feature type="transmembrane region" description="Helical" evidence="1">
    <location>
        <begin position="42"/>
        <end position="62"/>
    </location>
</feature>
<evidence type="ECO:0000313" key="2">
    <source>
        <dbReference type="EMBL" id="UQZ82280.1"/>
    </source>
</evidence>
<sequence>MKWKLQEKEVHYPILLFVVTLGISITRGVQTTVLAAVGRNGVWLFFPCMLAVVFGTWISLKIVTRMKSTSIMLAGGEIGPKLLAPASYFLHGLLFLGGAGYTLMLIGDFFSRTLLYGDQRLLMSIGPIIAGLMALFPMETIGRYAHLLMLFIVPPFLLLSLLPLSNAKWSYMLPIVDKSDWTDPLTAVAVIMLMFIPAAASTMLITRSAQKPSFVSLAVLMTGASFIAGLMLALGITTLGLPAGKTVSFLANGTYSTVRLENFFLERVVFLIVLLWEYLIVLGAVFFVRSTAFCFAQMLGLRLSPYFVIAVAAALPFMLMKANMPFFFFKYSYWLGCYAFGIIVLFPLCLYVWMTMRGKRG</sequence>
<gene>
    <name evidence="2" type="ORF">SK3146_01437</name>
</gene>